<feature type="compositionally biased region" description="Basic and acidic residues" evidence="8">
    <location>
        <begin position="243"/>
        <end position="253"/>
    </location>
</feature>
<comment type="caution">
    <text evidence="10">The sequence shown here is derived from an EMBL/GenBank/DDBJ whole genome shotgun (WGS) entry which is preliminary data.</text>
</comment>
<comment type="similarity">
    <text evidence="1">Belongs to the tubulin family.</text>
</comment>
<evidence type="ECO:0000259" key="9">
    <source>
        <dbReference type="Pfam" id="PF03953"/>
    </source>
</evidence>
<dbReference type="SUPFAM" id="SSF55307">
    <property type="entry name" value="Tubulin C-terminal domain-like"/>
    <property type="match status" value="1"/>
</dbReference>
<evidence type="ECO:0000256" key="8">
    <source>
        <dbReference type="SAM" id="MobiDB-lite"/>
    </source>
</evidence>
<feature type="region of interest" description="Disordered" evidence="8">
    <location>
        <begin position="345"/>
        <end position="460"/>
    </location>
</feature>
<dbReference type="EMBL" id="CAUYUJ010000126">
    <property type="protein sequence ID" value="CAK0788861.1"/>
    <property type="molecule type" value="Genomic_DNA"/>
</dbReference>
<evidence type="ECO:0000256" key="6">
    <source>
        <dbReference type="ARBA" id="ARBA00023134"/>
    </source>
</evidence>
<keyword evidence="6" id="KW-0342">GTP-binding</keyword>
<evidence type="ECO:0000256" key="3">
    <source>
        <dbReference type="ARBA" id="ARBA00022701"/>
    </source>
</evidence>
<dbReference type="Proteomes" id="UP001189429">
    <property type="component" value="Unassembled WGS sequence"/>
</dbReference>
<dbReference type="InterPro" id="IPR018316">
    <property type="entry name" value="Tubulin/FtsZ_2-layer-sand-dom"/>
</dbReference>
<dbReference type="PRINTS" id="PR01162">
    <property type="entry name" value="ALPHATUBULIN"/>
</dbReference>
<protein>
    <recommendedName>
        <fullName evidence="9">Tubulin/FtsZ 2-layer sandwich domain-containing protein</fullName>
    </recommendedName>
</protein>
<feature type="compositionally biased region" description="Low complexity" evidence="8">
    <location>
        <begin position="400"/>
        <end position="414"/>
    </location>
</feature>
<feature type="region of interest" description="Disordered" evidence="8">
    <location>
        <begin position="122"/>
        <end position="141"/>
    </location>
</feature>
<evidence type="ECO:0000313" key="11">
    <source>
        <dbReference type="Proteomes" id="UP001189429"/>
    </source>
</evidence>
<feature type="compositionally biased region" description="Low complexity" evidence="8">
    <location>
        <begin position="364"/>
        <end position="384"/>
    </location>
</feature>
<dbReference type="InterPro" id="IPR000217">
    <property type="entry name" value="Tubulin"/>
</dbReference>
<dbReference type="InterPro" id="IPR002452">
    <property type="entry name" value="Alpha_tubulin"/>
</dbReference>
<feature type="region of interest" description="Disordered" evidence="8">
    <location>
        <begin position="230"/>
        <end position="270"/>
    </location>
</feature>
<keyword evidence="11" id="KW-1185">Reference proteome</keyword>
<dbReference type="Gene3D" id="3.30.1330.20">
    <property type="entry name" value="Tubulin/FtsZ, C-terminal domain"/>
    <property type="match status" value="1"/>
</dbReference>
<name>A0ABN9PCG8_9DINO</name>
<feature type="compositionally biased region" description="Low complexity" evidence="8">
    <location>
        <begin position="182"/>
        <end position="194"/>
    </location>
</feature>
<gene>
    <name evidence="10" type="ORF">PCOR1329_LOCUS590</name>
</gene>
<dbReference type="InterPro" id="IPR008280">
    <property type="entry name" value="Tub_FtsZ_C"/>
</dbReference>
<keyword evidence="5" id="KW-0378">Hydrolase</keyword>
<keyword evidence="2" id="KW-0963">Cytoplasm</keyword>
<keyword evidence="4" id="KW-0547">Nucleotide-binding</keyword>
<keyword evidence="3" id="KW-0493">Microtubule</keyword>
<feature type="compositionally biased region" description="Acidic residues" evidence="8">
    <location>
        <begin position="122"/>
        <end position="133"/>
    </location>
</feature>
<dbReference type="InterPro" id="IPR023123">
    <property type="entry name" value="Tubulin_C"/>
</dbReference>
<feature type="compositionally biased region" description="Gly residues" evidence="8">
    <location>
        <begin position="385"/>
        <end position="399"/>
    </location>
</feature>
<dbReference type="InterPro" id="IPR037103">
    <property type="entry name" value="Tubulin/FtsZ-like_C"/>
</dbReference>
<feature type="compositionally biased region" description="Low complexity" evidence="8">
    <location>
        <begin position="157"/>
        <end position="169"/>
    </location>
</feature>
<feature type="region of interest" description="Disordered" evidence="8">
    <location>
        <begin position="287"/>
        <end position="311"/>
    </location>
</feature>
<evidence type="ECO:0000256" key="4">
    <source>
        <dbReference type="ARBA" id="ARBA00022741"/>
    </source>
</evidence>
<proteinExistence type="inferred from homology"/>
<dbReference type="PANTHER" id="PTHR11588">
    <property type="entry name" value="TUBULIN"/>
    <property type="match status" value="1"/>
</dbReference>
<dbReference type="Pfam" id="PF03953">
    <property type="entry name" value="Tubulin_C"/>
    <property type="match status" value="1"/>
</dbReference>
<evidence type="ECO:0000256" key="2">
    <source>
        <dbReference type="ARBA" id="ARBA00022490"/>
    </source>
</evidence>
<feature type="compositionally biased region" description="Basic and acidic residues" evidence="8">
    <location>
        <begin position="420"/>
        <end position="460"/>
    </location>
</feature>
<reference evidence="10" key="1">
    <citation type="submission" date="2023-10" db="EMBL/GenBank/DDBJ databases">
        <authorList>
            <person name="Chen Y."/>
            <person name="Shah S."/>
            <person name="Dougan E. K."/>
            <person name="Thang M."/>
            <person name="Chan C."/>
        </authorList>
    </citation>
    <scope>NUCLEOTIDE SEQUENCE [LARGE SCALE GENOMIC DNA]</scope>
</reference>
<sequence length="460" mass="47275">MSSASKGRFVKRDVNAAIATIKTQRTIQFVDWRLTGLKCGINYQLPAVVFVDDLATVMRACCTIGNSNAIAEVLSRIDHQLDLVFSKRAFVHWYVGEGMQKCEFSEAREDLAALEMDCEEVGVETAEGEGEEGGDGRPSTTCVLSAKEVGVASTLTAPSAPAAEAAPARAPRRRKPRPPAEVPGAADGDAGEAPGDLDRGNATAARGCERQLPWGPCGQRDGVACAPRSGAPEGCPLGPPDWCPRRPSSDKKSAAAARRLPRLELPPGPCAPQLLAWPALGRARAAGPLPGEEAPGGLLGGPARGGRRGASASARATGLLADPCAGAAARGGGRSRRALGAFLGDCRGDCRRTTAPRGGDSAFAAGPEAPTAPEGPLVAGRLAGAAGGGAEAGDAGAAGAGLLPHPSPRLRLMSPPRPDGPMDHGEVERTSAEAELERQAEDPERAEELLREAAREEGMG</sequence>
<feature type="compositionally biased region" description="Low complexity" evidence="8">
    <location>
        <begin position="287"/>
        <end position="296"/>
    </location>
</feature>
<feature type="region of interest" description="Disordered" evidence="8">
    <location>
        <begin position="154"/>
        <end position="202"/>
    </location>
</feature>
<evidence type="ECO:0000256" key="7">
    <source>
        <dbReference type="ARBA" id="ARBA00049117"/>
    </source>
</evidence>
<evidence type="ECO:0000256" key="1">
    <source>
        <dbReference type="ARBA" id="ARBA00009636"/>
    </source>
</evidence>
<feature type="domain" description="Tubulin/FtsZ 2-layer sandwich" evidence="9">
    <location>
        <begin position="5"/>
        <end position="78"/>
    </location>
</feature>
<organism evidence="10 11">
    <name type="scientific">Prorocentrum cordatum</name>
    <dbReference type="NCBI Taxonomy" id="2364126"/>
    <lineage>
        <taxon>Eukaryota</taxon>
        <taxon>Sar</taxon>
        <taxon>Alveolata</taxon>
        <taxon>Dinophyceae</taxon>
        <taxon>Prorocentrales</taxon>
        <taxon>Prorocentraceae</taxon>
        <taxon>Prorocentrum</taxon>
    </lineage>
</organism>
<dbReference type="Gene3D" id="1.10.287.600">
    <property type="entry name" value="Helix hairpin bin"/>
    <property type="match status" value="1"/>
</dbReference>
<evidence type="ECO:0000256" key="5">
    <source>
        <dbReference type="ARBA" id="ARBA00022801"/>
    </source>
</evidence>
<evidence type="ECO:0000313" key="10">
    <source>
        <dbReference type="EMBL" id="CAK0788861.1"/>
    </source>
</evidence>
<accession>A0ABN9PCG8</accession>
<comment type="catalytic activity">
    <reaction evidence="7">
        <text>GTP + H2O = GDP + phosphate + H(+)</text>
        <dbReference type="Rhea" id="RHEA:19669"/>
        <dbReference type="ChEBI" id="CHEBI:15377"/>
        <dbReference type="ChEBI" id="CHEBI:15378"/>
        <dbReference type="ChEBI" id="CHEBI:37565"/>
        <dbReference type="ChEBI" id="CHEBI:43474"/>
        <dbReference type="ChEBI" id="CHEBI:58189"/>
    </reaction>
    <physiologicalReaction direction="left-to-right" evidence="7">
        <dbReference type="Rhea" id="RHEA:19670"/>
    </physiologicalReaction>
</comment>